<dbReference type="WBParaSite" id="L893_g2713.t1">
    <property type="protein sequence ID" value="L893_g2713.t1"/>
    <property type="gene ID" value="L893_g2713"/>
</dbReference>
<dbReference type="Proteomes" id="UP000095287">
    <property type="component" value="Unplaced"/>
</dbReference>
<sequence length="97" mass="10694">MACDYKTGQGAILVLFNPQCQKSHQGSHQRVRVIQGPCMEPIPDIFLSCLAISVPFDADSSGDKCAVFDHSARFTSKEQKTPATTFGYSARLPYSFF</sequence>
<organism evidence="1 2">
    <name type="scientific">Steinernema glaseri</name>
    <dbReference type="NCBI Taxonomy" id="37863"/>
    <lineage>
        <taxon>Eukaryota</taxon>
        <taxon>Metazoa</taxon>
        <taxon>Ecdysozoa</taxon>
        <taxon>Nematoda</taxon>
        <taxon>Chromadorea</taxon>
        <taxon>Rhabditida</taxon>
        <taxon>Tylenchina</taxon>
        <taxon>Panagrolaimomorpha</taxon>
        <taxon>Strongyloidoidea</taxon>
        <taxon>Steinernematidae</taxon>
        <taxon>Steinernema</taxon>
    </lineage>
</organism>
<evidence type="ECO:0000313" key="2">
    <source>
        <dbReference type="WBParaSite" id="L893_g2713.t1"/>
    </source>
</evidence>
<keyword evidence="1" id="KW-1185">Reference proteome</keyword>
<evidence type="ECO:0000313" key="1">
    <source>
        <dbReference type="Proteomes" id="UP000095287"/>
    </source>
</evidence>
<accession>A0A1I7ZJW0</accession>
<dbReference type="AlphaFoldDB" id="A0A1I7ZJW0"/>
<proteinExistence type="predicted"/>
<name>A0A1I7ZJW0_9BILA</name>
<reference evidence="2" key="1">
    <citation type="submission" date="2016-11" db="UniProtKB">
        <authorList>
            <consortium name="WormBaseParasite"/>
        </authorList>
    </citation>
    <scope>IDENTIFICATION</scope>
</reference>
<protein>
    <submittedName>
        <fullName evidence="2">Uncharacterized protein</fullName>
    </submittedName>
</protein>